<sequence>MTLRLPALLILLSLMACQPADDGLALQADYLRRLNNGVEGAGVAPFDPAQLPRYRMPARRDRLIEIAQLRIGLLDLLLDVRRCPRLQQQISLRNSSLGKQLQPSSRLAYEGDLLRALDDCRSALRGSDDHKLPALLEELAAQKRAQLPAVFWNALNGSPEVEHYLRFADQALPVGAADETAADDPTLDALAQLAALGSALPETLPPSTPALDPLFFALHSSAQGGQLITSLVSLGATLNRASELLESRQRLRPVCPLGRATPRGRILQNIFVKYYAGVLQPYLALVDQRGQRWSASLRRLSELEQVPPATRRYLLELAGADDSLWADFQAATARHVRAWQETLRSCGLAPGQAGWDGQAASRDQ</sequence>
<comment type="caution">
    <text evidence="2">The sequence shown here is derived from an EMBL/GenBank/DDBJ whole genome shotgun (WGS) entry which is preliminary data.</text>
</comment>
<keyword evidence="3" id="KW-1185">Reference proteome</keyword>
<dbReference type="EMBL" id="JBFTEG010000008">
    <property type="protein sequence ID" value="MEX6502775.1"/>
    <property type="molecule type" value="Genomic_DNA"/>
</dbReference>
<dbReference type="RefSeq" id="WP_369287742.1">
    <property type="nucleotide sequence ID" value="NZ_JBFTEG010000008.1"/>
</dbReference>
<dbReference type="Pfam" id="PF11279">
    <property type="entry name" value="DUF3080"/>
    <property type="match status" value="1"/>
</dbReference>
<protein>
    <submittedName>
        <fullName evidence="2">DUF3080 family protein</fullName>
    </submittedName>
</protein>
<accession>A0ABV3YW31</accession>
<feature type="signal peptide" evidence="1">
    <location>
        <begin position="1"/>
        <end position="20"/>
    </location>
</feature>
<name>A0ABV3YW31_9PSED</name>
<feature type="chain" id="PRO_5047419219" evidence="1">
    <location>
        <begin position="21"/>
        <end position="364"/>
    </location>
</feature>
<dbReference type="PROSITE" id="PS51257">
    <property type="entry name" value="PROKAR_LIPOPROTEIN"/>
    <property type="match status" value="1"/>
</dbReference>
<evidence type="ECO:0000256" key="1">
    <source>
        <dbReference type="SAM" id="SignalP"/>
    </source>
</evidence>
<gene>
    <name evidence="2" type="ORF">AB5S05_11925</name>
</gene>
<dbReference type="Proteomes" id="UP001560296">
    <property type="component" value="Unassembled WGS sequence"/>
</dbReference>
<evidence type="ECO:0000313" key="2">
    <source>
        <dbReference type="EMBL" id="MEX6502775.1"/>
    </source>
</evidence>
<evidence type="ECO:0000313" key="3">
    <source>
        <dbReference type="Proteomes" id="UP001560296"/>
    </source>
</evidence>
<keyword evidence="1" id="KW-0732">Signal</keyword>
<reference evidence="2 3" key="1">
    <citation type="submission" date="2024-07" db="EMBL/GenBank/DDBJ databases">
        <authorList>
            <person name="Li M."/>
        </authorList>
    </citation>
    <scope>NUCLEOTIDE SEQUENCE [LARGE SCALE GENOMIC DNA]</scope>
    <source>
        <strain evidence="2 3">25A3E</strain>
    </source>
</reference>
<proteinExistence type="predicted"/>
<organism evidence="2 3">
    <name type="scientific">Pseudomonas zhanjiangensis</name>
    <dbReference type="NCBI Taxonomy" id="3239015"/>
    <lineage>
        <taxon>Bacteria</taxon>
        <taxon>Pseudomonadati</taxon>
        <taxon>Pseudomonadota</taxon>
        <taxon>Gammaproteobacteria</taxon>
        <taxon>Pseudomonadales</taxon>
        <taxon>Pseudomonadaceae</taxon>
        <taxon>Pseudomonas</taxon>
    </lineage>
</organism>
<dbReference type="InterPro" id="IPR021431">
    <property type="entry name" value="DUF3080"/>
</dbReference>